<evidence type="ECO:0000259" key="1">
    <source>
        <dbReference type="PROSITE" id="PS51832"/>
    </source>
</evidence>
<reference evidence="2 3" key="1">
    <citation type="submission" date="2018-07" db="EMBL/GenBank/DDBJ databases">
        <title>Genomic Encyclopedia of Type Strains, Phase IV (KMG-IV): sequencing the most valuable type-strain genomes for metagenomic binning, comparative biology and taxonomic classification.</title>
        <authorList>
            <person name="Goeker M."/>
        </authorList>
    </citation>
    <scope>NUCLEOTIDE SEQUENCE [LARGE SCALE GENOMIC DNA]</scope>
    <source>
        <strain evidence="2 3">DSM 27016</strain>
    </source>
</reference>
<protein>
    <submittedName>
        <fullName evidence="2">Metal dependent phosphohydrolase</fullName>
    </submittedName>
</protein>
<name>A0A369BFH8_9FIRM</name>
<dbReference type="Proteomes" id="UP000253034">
    <property type="component" value="Unassembled WGS sequence"/>
</dbReference>
<dbReference type="SMART" id="SM00471">
    <property type="entry name" value="HDc"/>
    <property type="match status" value="1"/>
</dbReference>
<dbReference type="PROSITE" id="PS51832">
    <property type="entry name" value="HD_GYP"/>
    <property type="match status" value="1"/>
</dbReference>
<dbReference type="OrthoDB" id="9804747at2"/>
<organism evidence="2 3">
    <name type="scientific">Anaerobacterium chartisolvens</name>
    <dbReference type="NCBI Taxonomy" id="1297424"/>
    <lineage>
        <taxon>Bacteria</taxon>
        <taxon>Bacillati</taxon>
        <taxon>Bacillota</taxon>
        <taxon>Clostridia</taxon>
        <taxon>Eubacteriales</taxon>
        <taxon>Oscillospiraceae</taxon>
        <taxon>Anaerobacterium</taxon>
    </lineage>
</organism>
<accession>A0A369BFH8</accession>
<dbReference type="RefSeq" id="WP_114296434.1">
    <property type="nucleotide sequence ID" value="NZ_QPJT01000003.1"/>
</dbReference>
<dbReference type="SUPFAM" id="SSF109604">
    <property type="entry name" value="HD-domain/PDEase-like"/>
    <property type="match status" value="1"/>
</dbReference>
<gene>
    <name evidence="2" type="ORF">DFR58_103113</name>
</gene>
<dbReference type="GO" id="GO:0016787">
    <property type="term" value="F:hydrolase activity"/>
    <property type="evidence" value="ECO:0007669"/>
    <property type="project" value="UniProtKB-KW"/>
</dbReference>
<dbReference type="PANTHER" id="PTHR43155">
    <property type="entry name" value="CYCLIC DI-GMP PHOSPHODIESTERASE PA4108-RELATED"/>
    <property type="match status" value="1"/>
</dbReference>
<dbReference type="EMBL" id="QPJT01000003">
    <property type="protein sequence ID" value="RCX19368.1"/>
    <property type="molecule type" value="Genomic_DNA"/>
</dbReference>
<dbReference type="Pfam" id="PF13487">
    <property type="entry name" value="HD_5"/>
    <property type="match status" value="1"/>
</dbReference>
<keyword evidence="2" id="KW-0378">Hydrolase</keyword>
<dbReference type="PANTHER" id="PTHR43155:SF2">
    <property type="entry name" value="CYCLIC DI-GMP PHOSPHODIESTERASE PA4108"/>
    <property type="match status" value="1"/>
</dbReference>
<dbReference type="CDD" id="cd00077">
    <property type="entry name" value="HDc"/>
    <property type="match status" value="1"/>
</dbReference>
<evidence type="ECO:0000313" key="3">
    <source>
        <dbReference type="Proteomes" id="UP000253034"/>
    </source>
</evidence>
<keyword evidence="3" id="KW-1185">Reference proteome</keyword>
<comment type="caution">
    <text evidence="2">The sequence shown here is derived from an EMBL/GenBank/DDBJ whole genome shotgun (WGS) entry which is preliminary data.</text>
</comment>
<dbReference type="Gene3D" id="1.10.3210.10">
    <property type="entry name" value="Hypothetical protein af1432"/>
    <property type="match status" value="1"/>
</dbReference>
<dbReference type="InterPro" id="IPR003607">
    <property type="entry name" value="HD/PDEase_dom"/>
</dbReference>
<dbReference type="AlphaFoldDB" id="A0A369BFH8"/>
<sequence>MRKVYIDSVVPGTKLAKAVFGPEGRILLGEGAELNEHFLEKLKVNGIAEVFIYDDISRDIEIKDVVCDNIRIEAKMLVKNQMEGYASSKAIDDLRINELVSAIIEELLSNDDILINLSDIKSVDDYTFEHSVNVCIFSLITGIGIGYNASRLKDLGMGALLHDIGKLKIPEKILKKPSQLTGEEFETIKKHTFYGYEILKGNSNISMLSAYIALGHHERYDGSGYPLQLKGENIQRYARIVAIADVYDALTSNRVYRKKLKPHEVVEYISSLSAYHFDKEIVDIFMRYIAIYPIGTGVVLSTNEIGIVVRVNRNIPSRPVIRVIRNEKKELIDHYYEIDLAKRINVHIMDSCEL</sequence>
<dbReference type="InterPro" id="IPR037522">
    <property type="entry name" value="HD_GYP_dom"/>
</dbReference>
<evidence type="ECO:0000313" key="2">
    <source>
        <dbReference type="EMBL" id="RCX19368.1"/>
    </source>
</evidence>
<feature type="domain" description="HD-GYP" evidence="1">
    <location>
        <begin position="105"/>
        <end position="301"/>
    </location>
</feature>
<proteinExistence type="predicted"/>